<feature type="transmembrane region" description="Helical" evidence="5">
    <location>
        <begin position="178"/>
        <end position="199"/>
    </location>
</feature>
<dbReference type="PANTHER" id="PTHR23503">
    <property type="entry name" value="SOLUTE CARRIER FAMILY 2"/>
    <property type="match status" value="1"/>
</dbReference>
<keyword evidence="4 5" id="KW-0472">Membrane</keyword>
<dbReference type="GO" id="GO:0015149">
    <property type="term" value="F:hexose transmembrane transporter activity"/>
    <property type="evidence" value="ECO:0007669"/>
    <property type="project" value="TreeGrafter"/>
</dbReference>
<evidence type="ECO:0000256" key="2">
    <source>
        <dbReference type="ARBA" id="ARBA00022692"/>
    </source>
</evidence>
<dbReference type="PANTHER" id="PTHR23503:SF39">
    <property type="entry name" value="MAJOR FACILITATOR SUPERFAMILY (MFS) PROFILE DOMAIN-CONTAINING PROTEIN"/>
    <property type="match status" value="1"/>
</dbReference>
<evidence type="ECO:0000313" key="10">
    <source>
        <dbReference type="WBParaSite" id="EVEC_0000207901-mRNA-1"/>
    </source>
</evidence>
<feature type="transmembrane region" description="Helical" evidence="5">
    <location>
        <begin position="148"/>
        <end position="166"/>
    </location>
</feature>
<dbReference type="Gene3D" id="1.20.1250.20">
    <property type="entry name" value="MFS general substrate transporter like domains"/>
    <property type="match status" value="1"/>
</dbReference>
<evidence type="ECO:0000256" key="4">
    <source>
        <dbReference type="ARBA" id="ARBA00023136"/>
    </source>
</evidence>
<keyword evidence="3 5" id="KW-1133">Transmembrane helix</keyword>
<comment type="subcellular location">
    <subcellularLocation>
        <location evidence="1">Membrane</location>
        <topology evidence="1">Multi-pass membrane protein</topology>
    </subcellularLocation>
</comment>
<organism evidence="10">
    <name type="scientific">Enterobius vermicularis</name>
    <name type="common">Human pinworm</name>
    <dbReference type="NCBI Taxonomy" id="51028"/>
    <lineage>
        <taxon>Eukaryota</taxon>
        <taxon>Metazoa</taxon>
        <taxon>Ecdysozoa</taxon>
        <taxon>Nematoda</taxon>
        <taxon>Chromadorea</taxon>
        <taxon>Rhabditida</taxon>
        <taxon>Spirurina</taxon>
        <taxon>Oxyuridomorpha</taxon>
        <taxon>Oxyuroidea</taxon>
        <taxon>Oxyuridae</taxon>
        <taxon>Enterobius</taxon>
    </lineage>
</organism>
<feature type="transmembrane region" description="Helical" evidence="5">
    <location>
        <begin position="418"/>
        <end position="440"/>
    </location>
</feature>
<dbReference type="SUPFAM" id="SSF103473">
    <property type="entry name" value="MFS general substrate transporter"/>
    <property type="match status" value="1"/>
</dbReference>
<evidence type="ECO:0000256" key="5">
    <source>
        <dbReference type="SAM" id="Phobius"/>
    </source>
</evidence>
<dbReference type="OrthoDB" id="8120565at2759"/>
<evidence type="ECO:0000313" key="8">
    <source>
        <dbReference type="EMBL" id="VDD86644.1"/>
    </source>
</evidence>
<feature type="signal peptide" evidence="6">
    <location>
        <begin position="1"/>
        <end position="18"/>
    </location>
</feature>
<keyword evidence="9" id="KW-1185">Reference proteome</keyword>
<evidence type="ECO:0000256" key="3">
    <source>
        <dbReference type="ARBA" id="ARBA00022989"/>
    </source>
</evidence>
<dbReference type="InterPro" id="IPR045263">
    <property type="entry name" value="GLUT"/>
</dbReference>
<dbReference type="EMBL" id="UXUI01007266">
    <property type="protein sequence ID" value="VDD86644.1"/>
    <property type="molecule type" value="Genomic_DNA"/>
</dbReference>
<protein>
    <submittedName>
        <fullName evidence="10">MFS domain-containing protein</fullName>
    </submittedName>
</protein>
<reference evidence="8 9" key="2">
    <citation type="submission" date="2018-10" db="EMBL/GenBank/DDBJ databases">
        <authorList>
            <consortium name="Pathogen Informatics"/>
        </authorList>
    </citation>
    <scope>NUCLEOTIDE SEQUENCE [LARGE SCALE GENOMIC DNA]</scope>
</reference>
<keyword evidence="2 5" id="KW-0812">Transmembrane</keyword>
<feature type="chain" id="PRO_5043135281" evidence="6">
    <location>
        <begin position="19"/>
        <end position="567"/>
    </location>
</feature>
<gene>
    <name evidence="8" type="ORF">EVEC_LOCUS1787</name>
</gene>
<dbReference type="InterPro" id="IPR020846">
    <property type="entry name" value="MFS_dom"/>
</dbReference>
<dbReference type="GO" id="GO:0016020">
    <property type="term" value="C:membrane"/>
    <property type="evidence" value="ECO:0007669"/>
    <property type="project" value="UniProtKB-SubCell"/>
</dbReference>
<dbReference type="InterPro" id="IPR036259">
    <property type="entry name" value="MFS_trans_sf"/>
</dbReference>
<feature type="transmembrane region" description="Helical" evidence="5">
    <location>
        <begin position="351"/>
        <end position="370"/>
    </location>
</feature>
<feature type="transmembrane region" description="Helical" evidence="5">
    <location>
        <begin position="390"/>
        <end position="411"/>
    </location>
</feature>
<sequence>MVSPAICILTTALCLSSGFQQGYIANVLNQPYVAIENFINASWIQRYGKPVEPNTLLEPETRKSSELESQYQNAYLQKLLPIDYLRVSELLTDRVLRIEAPQRKQYNLWWQVFQNVIWSSLNIVFPTAGILGQFLAAYLCRRFGRKKTAIISSFIYLPGVALSYLAKTFAPYFELLFVGRFIWSLANGILTVTATVWIVECVPTDERGRMASLQEVFMASGSLLCQTVGIPVSTDELWPDIFIPPLVVSVIATITFCFTYESPQYIIDYEKNIQKLIPSFKARNALTFYHGRKTTSAAIEEELKVCAENTVEKTQKKKEEKAGSSGNLSGLTVMFNPLKASDPKSKAIRTAAWLGVVVKIAYVFTGARCLRAYSTFVLHYMGKWELSKALFLSFVIGFLRVPFTFAPVLLVERVGRRPLIYGSMILSFFTQLLLMISVFAGESWKVGTFAGLSGLLLVNACGLGSISRFYSAELVPRSLLIDTVSILTAAEAITKVSVEFAFFPMAHIIGGSSILFFAIPTALLAFVTWYSCPETKGKPVNEVLEAIEKRQNTEEKLGIMVSKSVPS</sequence>
<feature type="domain" description="Major facilitator superfamily (MFS) profile" evidence="7">
    <location>
        <begin position="10"/>
        <end position="536"/>
    </location>
</feature>
<evidence type="ECO:0000313" key="9">
    <source>
        <dbReference type="Proteomes" id="UP000274131"/>
    </source>
</evidence>
<dbReference type="Proteomes" id="UP000274131">
    <property type="component" value="Unassembled WGS sequence"/>
</dbReference>
<reference evidence="10" key="1">
    <citation type="submission" date="2016-04" db="UniProtKB">
        <authorList>
            <consortium name="WormBaseParasite"/>
        </authorList>
    </citation>
    <scope>IDENTIFICATION</scope>
</reference>
<evidence type="ECO:0000259" key="7">
    <source>
        <dbReference type="PROSITE" id="PS50850"/>
    </source>
</evidence>
<dbReference type="Pfam" id="PF00083">
    <property type="entry name" value="Sugar_tr"/>
    <property type="match status" value="1"/>
</dbReference>
<dbReference type="AlphaFoldDB" id="A0A158Q9H4"/>
<proteinExistence type="predicted"/>
<dbReference type="PROSITE" id="PS50850">
    <property type="entry name" value="MFS"/>
    <property type="match status" value="1"/>
</dbReference>
<dbReference type="InterPro" id="IPR005828">
    <property type="entry name" value="MFS_sugar_transport-like"/>
</dbReference>
<keyword evidence="6" id="KW-0732">Signal</keyword>
<name>A0A158Q9H4_ENTVE</name>
<feature type="transmembrane region" description="Helical" evidence="5">
    <location>
        <begin position="116"/>
        <end position="136"/>
    </location>
</feature>
<dbReference type="WBParaSite" id="EVEC_0000207901-mRNA-1">
    <property type="protein sequence ID" value="EVEC_0000207901-mRNA-1"/>
    <property type="gene ID" value="EVEC_0000207901"/>
</dbReference>
<feature type="transmembrane region" description="Helical" evidence="5">
    <location>
        <begin position="508"/>
        <end position="530"/>
    </location>
</feature>
<evidence type="ECO:0000256" key="6">
    <source>
        <dbReference type="SAM" id="SignalP"/>
    </source>
</evidence>
<evidence type="ECO:0000256" key="1">
    <source>
        <dbReference type="ARBA" id="ARBA00004141"/>
    </source>
</evidence>
<accession>A0A158Q9H4</accession>
<dbReference type="STRING" id="51028.A0A158Q9H4"/>